<dbReference type="VEuPathDB" id="FungiDB:CH63R_14254"/>
<dbReference type="GeneID" id="28873335"/>
<dbReference type="KEGG" id="chig:CH63R_14254"/>
<comment type="caution">
    <text evidence="1">The sequence shown here is derived from an EMBL/GenBank/DDBJ whole genome shotgun (WGS) entry which is preliminary data.</text>
</comment>
<dbReference type="Proteomes" id="UP000092177">
    <property type="component" value="Chromosome 10"/>
</dbReference>
<dbReference type="AlphaFoldDB" id="A0A1B7XTE1"/>
<sequence>MPLHEWKKRVAERTGTEVAAVSLKEWAARAAKAGLNPVLAQFFAHVESIGGLVFPKVLSSV</sequence>
<keyword evidence="2" id="KW-1185">Reference proteome</keyword>
<reference evidence="2" key="1">
    <citation type="journal article" date="2017" name="BMC Genomics">
        <title>Gapless genome assembly of Colletotrichum higginsianum reveals chromosome structure and association of transposable elements with secondary metabolite gene clusters.</title>
        <authorList>
            <person name="Dallery J.-F."/>
            <person name="Lapalu N."/>
            <person name="Zampounis A."/>
            <person name="Pigne S."/>
            <person name="Luyten I."/>
            <person name="Amselem J."/>
            <person name="Wittenberg A.H.J."/>
            <person name="Zhou S."/>
            <person name="de Queiroz M.V."/>
            <person name="Robin G.P."/>
            <person name="Auger A."/>
            <person name="Hainaut M."/>
            <person name="Henrissat B."/>
            <person name="Kim K.-T."/>
            <person name="Lee Y.-H."/>
            <person name="Lespinet O."/>
            <person name="Schwartz D.C."/>
            <person name="Thon M.R."/>
            <person name="O'Connell R.J."/>
        </authorList>
    </citation>
    <scope>NUCLEOTIDE SEQUENCE [LARGE SCALE GENOMIC DNA]</scope>
    <source>
        <strain evidence="2">IMI 349063</strain>
    </source>
</reference>
<accession>A0A1B7XTE1</accession>
<evidence type="ECO:0000313" key="1">
    <source>
        <dbReference type="EMBL" id="OBR03028.1"/>
    </source>
</evidence>
<gene>
    <name evidence="1" type="ORF">CH63R_14254</name>
</gene>
<dbReference type="EMBL" id="LTAN01000010">
    <property type="protein sequence ID" value="OBR03028.1"/>
    <property type="molecule type" value="Genomic_DNA"/>
</dbReference>
<dbReference type="RefSeq" id="XP_018151546.1">
    <property type="nucleotide sequence ID" value="XM_018309228.1"/>
</dbReference>
<proteinExistence type="predicted"/>
<name>A0A1B7XTE1_COLHI</name>
<organism evidence="1 2">
    <name type="scientific">Colletotrichum higginsianum (strain IMI 349063)</name>
    <name type="common">Crucifer anthracnose fungus</name>
    <dbReference type="NCBI Taxonomy" id="759273"/>
    <lineage>
        <taxon>Eukaryota</taxon>
        <taxon>Fungi</taxon>
        <taxon>Dikarya</taxon>
        <taxon>Ascomycota</taxon>
        <taxon>Pezizomycotina</taxon>
        <taxon>Sordariomycetes</taxon>
        <taxon>Hypocreomycetidae</taxon>
        <taxon>Glomerellales</taxon>
        <taxon>Glomerellaceae</taxon>
        <taxon>Colletotrichum</taxon>
        <taxon>Colletotrichum destructivum species complex</taxon>
    </lineage>
</organism>
<protein>
    <submittedName>
        <fullName evidence="1">Uncharacterized protein</fullName>
    </submittedName>
</protein>
<evidence type="ECO:0000313" key="2">
    <source>
        <dbReference type="Proteomes" id="UP000092177"/>
    </source>
</evidence>